<evidence type="ECO:0000313" key="2">
    <source>
        <dbReference type="Proteomes" id="UP000005408"/>
    </source>
</evidence>
<keyword evidence="2" id="KW-1185">Reference proteome</keyword>
<dbReference type="EnsemblMetazoa" id="G26725.1">
    <property type="protein sequence ID" value="G26725.1:cds"/>
    <property type="gene ID" value="G26725"/>
</dbReference>
<reference evidence="1" key="1">
    <citation type="submission" date="2022-08" db="UniProtKB">
        <authorList>
            <consortium name="EnsemblMetazoa"/>
        </authorList>
    </citation>
    <scope>IDENTIFICATION</scope>
    <source>
        <strain evidence="1">05x7-T-G4-1.051#20</strain>
    </source>
</reference>
<dbReference type="Gene3D" id="3.30.420.40">
    <property type="match status" value="1"/>
</dbReference>
<dbReference type="AlphaFoldDB" id="A0A8W8L5P8"/>
<accession>A0A8W8L5P8</accession>
<organism evidence="1 2">
    <name type="scientific">Magallana gigas</name>
    <name type="common">Pacific oyster</name>
    <name type="synonym">Crassostrea gigas</name>
    <dbReference type="NCBI Taxonomy" id="29159"/>
    <lineage>
        <taxon>Eukaryota</taxon>
        <taxon>Metazoa</taxon>
        <taxon>Spiralia</taxon>
        <taxon>Lophotrochozoa</taxon>
        <taxon>Mollusca</taxon>
        <taxon>Bivalvia</taxon>
        <taxon>Autobranchia</taxon>
        <taxon>Pteriomorphia</taxon>
        <taxon>Ostreida</taxon>
        <taxon>Ostreoidea</taxon>
        <taxon>Ostreidae</taxon>
        <taxon>Magallana</taxon>
    </lineage>
</organism>
<dbReference type="PANTHER" id="PTHR14187">
    <property type="entry name" value="ALPHA KINASE/ELONGATION FACTOR 2 KINASE"/>
    <property type="match status" value="1"/>
</dbReference>
<name>A0A8W8L5P8_MAGGI</name>
<proteinExistence type="predicted"/>
<protein>
    <submittedName>
        <fullName evidence="1">Uncharacterized protein</fullName>
    </submittedName>
</protein>
<dbReference type="Proteomes" id="UP000005408">
    <property type="component" value="Unassembled WGS sequence"/>
</dbReference>
<sequence length="218" mass="25111">MEINSRSKGCLVAAIEMGVKFSTYAFSFKSAWRKVYTNQWAKGSHKTSTCLLLKKDLTESLFGYEAEEKHSELQSEDCHCDFYFFKEFTTILLQGDSKWHALCYDVTGKSLEAGLVFEHAIRYLKKCLLQQIETGLQGSMDMDDVDIDYVFTVPAIGDENTKMFIREAAVNRSTMGQNRLNALTLLQIHRDIPLDYKKIVDIFINKNQRRMVSNNPFK</sequence>
<evidence type="ECO:0000313" key="1">
    <source>
        <dbReference type="EnsemblMetazoa" id="G26725.1:cds"/>
    </source>
</evidence>
<dbReference type="PANTHER" id="PTHR14187:SF5">
    <property type="entry name" value="HEAT SHOCK 70 KDA PROTEIN 12A"/>
    <property type="match status" value="1"/>
</dbReference>